<dbReference type="RefSeq" id="WP_005857208.1">
    <property type="nucleotide sequence ID" value="NZ_AAYA01000003.1"/>
</dbReference>
<name>A3K111_SAGS3</name>
<proteinExistence type="predicted"/>
<evidence type="ECO:0000259" key="1">
    <source>
        <dbReference type="Pfam" id="PF00582"/>
    </source>
</evidence>
<dbReference type="EMBL" id="AAYA01000003">
    <property type="protein sequence ID" value="EBA09476.1"/>
    <property type="molecule type" value="Genomic_DNA"/>
</dbReference>
<reference evidence="2 3" key="1">
    <citation type="submission" date="2006-06" db="EMBL/GenBank/DDBJ databases">
        <authorList>
            <person name="Moran M.A."/>
            <person name="Ferriera S."/>
            <person name="Johnson J."/>
            <person name="Kravitz S."/>
            <person name="Beeson K."/>
            <person name="Sutton G."/>
            <person name="Rogers Y.-H."/>
            <person name="Friedman R."/>
            <person name="Frazier M."/>
            <person name="Venter J.C."/>
        </authorList>
    </citation>
    <scope>NUCLEOTIDE SEQUENCE [LARGE SCALE GENOMIC DNA]</scope>
    <source>
        <strain evidence="2 3">E-37</strain>
    </source>
</reference>
<protein>
    <submittedName>
        <fullName evidence="2">UspA</fullName>
    </submittedName>
</protein>
<sequence>MFRHIMIPVDLGHMEKLERALGVAAAEAKQHGCPVTYVSVTGNTPGPQGHSPEEFQSKLAKFAADQAAAHGIETDAHTIVAHDPSIDVDDKLLAAVDEIGADLVVMASHPPNMADYFWPSHGGSLASHASVSVMLVRDN</sequence>
<dbReference type="eggNOG" id="COG0589">
    <property type="taxonomic scope" value="Bacteria"/>
</dbReference>
<gene>
    <name evidence="2" type="ORF">SSE37_24579</name>
</gene>
<dbReference type="AlphaFoldDB" id="A3K111"/>
<dbReference type="CDD" id="cd00293">
    <property type="entry name" value="USP-like"/>
    <property type="match status" value="1"/>
</dbReference>
<dbReference type="Proteomes" id="UP000005713">
    <property type="component" value="Unassembled WGS sequence"/>
</dbReference>
<dbReference type="InterPro" id="IPR006016">
    <property type="entry name" value="UspA"/>
</dbReference>
<dbReference type="Gene3D" id="3.40.50.620">
    <property type="entry name" value="HUPs"/>
    <property type="match status" value="1"/>
</dbReference>
<accession>A3K111</accession>
<dbReference type="Pfam" id="PF00582">
    <property type="entry name" value="Usp"/>
    <property type="match status" value="1"/>
</dbReference>
<comment type="caution">
    <text evidence="2">The sequence shown here is derived from an EMBL/GenBank/DDBJ whole genome shotgun (WGS) entry which is preliminary data.</text>
</comment>
<dbReference type="SUPFAM" id="SSF52402">
    <property type="entry name" value="Adenine nucleotide alpha hydrolases-like"/>
    <property type="match status" value="1"/>
</dbReference>
<dbReference type="InterPro" id="IPR014729">
    <property type="entry name" value="Rossmann-like_a/b/a_fold"/>
</dbReference>
<keyword evidence="3" id="KW-1185">Reference proteome</keyword>
<evidence type="ECO:0000313" key="3">
    <source>
        <dbReference type="Proteomes" id="UP000005713"/>
    </source>
</evidence>
<evidence type="ECO:0000313" key="2">
    <source>
        <dbReference type="EMBL" id="EBA09476.1"/>
    </source>
</evidence>
<organism evidence="2 3">
    <name type="scientific">Sagittula stellata (strain ATCC 700073 / DSM 11524 / E-37)</name>
    <dbReference type="NCBI Taxonomy" id="388399"/>
    <lineage>
        <taxon>Bacteria</taxon>
        <taxon>Pseudomonadati</taxon>
        <taxon>Pseudomonadota</taxon>
        <taxon>Alphaproteobacteria</taxon>
        <taxon>Rhodobacterales</taxon>
        <taxon>Roseobacteraceae</taxon>
        <taxon>Sagittula</taxon>
    </lineage>
</organism>
<dbReference type="OrthoDB" id="9792500at2"/>
<feature type="domain" description="UspA" evidence="1">
    <location>
        <begin position="1"/>
        <end position="137"/>
    </location>
</feature>